<dbReference type="PANTHER" id="PTHR37017">
    <property type="entry name" value="AB HYDROLASE-1 DOMAIN-CONTAINING PROTEIN-RELATED"/>
    <property type="match status" value="1"/>
</dbReference>
<dbReference type="RefSeq" id="WP_306683633.1">
    <property type="nucleotide sequence ID" value="NZ_JAVDKR010000006.1"/>
</dbReference>
<evidence type="ECO:0000313" key="3">
    <source>
        <dbReference type="EMBL" id="MDQ2256040.1"/>
    </source>
</evidence>
<organism evidence="3 4">
    <name type="scientific">Enterobacter soli</name>
    <dbReference type="NCBI Taxonomy" id="885040"/>
    <lineage>
        <taxon>Bacteria</taxon>
        <taxon>Pseudomonadati</taxon>
        <taxon>Pseudomonadota</taxon>
        <taxon>Gammaproteobacteria</taxon>
        <taxon>Enterobacterales</taxon>
        <taxon>Enterobacteriaceae</taxon>
        <taxon>Enterobacter</taxon>
    </lineage>
</organism>
<dbReference type="PANTHER" id="PTHR37017:SF11">
    <property type="entry name" value="ESTERASE_LIPASE_THIOESTERASE DOMAIN-CONTAINING PROTEIN"/>
    <property type="match status" value="1"/>
</dbReference>
<keyword evidence="4" id="KW-1185">Reference proteome</keyword>
<dbReference type="InterPro" id="IPR029058">
    <property type="entry name" value="AB_hydrolase_fold"/>
</dbReference>
<protein>
    <submittedName>
        <fullName evidence="3">Alpha/beta hydrolase</fullName>
    </submittedName>
</protein>
<evidence type="ECO:0000256" key="1">
    <source>
        <dbReference type="SAM" id="SignalP"/>
    </source>
</evidence>
<proteinExistence type="predicted"/>
<dbReference type="EMBL" id="JAVDKS010000003">
    <property type="protein sequence ID" value="MDQ2256040.1"/>
    <property type="molecule type" value="Genomic_DNA"/>
</dbReference>
<gene>
    <name evidence="3" type="ORF">RBJ67_07765</name>
</gene>
<comment type="caution">
    <text evidence="3">The sequence shown here is derived from an EMBL/GenBank/DDBJ whole genome shotgun (WGS) entry which is preliminary data.</text>
</comment>
<sequence length="255" mass="26752">MKNLSLSLLMAASMSCSAFASAADVKAPKPTVVLVHGAFSDGSTWNKVIPLLEAKGLNVIAVQNPLTSFAEDTATTRRALARVKGPVVLVGHSYGGAVITQAGAENENVKALVYVAAFAPSAGESVSDLTKDYPTPSGFSHIDADEAGYLKLTSEGVARHLAQDVTAEQASLMYATQGPTNGAVFGEKVNVAAWENKPSWYIVSEQDHMLDTNLQKAMAKKIHASVISLDASHAPHISQPDAVANVILQAVNSLK</sequence>
<keyword evidence="3" id="KW-0378">Hydrolase</keyword>
<dbReference type="AlphaFoldDB" id="A0AAW8H5W2"/>
<dbReference type="Gene3D" id="3.40.50.1820">
    <property type="entry name" value="alpha/beta hydrolase"/>
    <property type="match status" value="1"/>
</dbReference>
<evidence type="ECO:0000313" key="4">
    <source>
        <dbReference type="Proteomes" id="UP001225042"/>
    </source>
</evidence>
<dbReference type="SUPFAM" id="SSF53474">
    <property type="entry name" value="alpha/beta-Hydrolases"/>
    <property type="match status" value="1"/>
</dbReference>
<accession>A0AAW8H5W2</accession>
<dbReference type="GO" id="GO:0016787">
    <property type="term" value="F:hydrolase activity"/>
    <property type="evidence" value="ECO:0007669"/>
    <property type="project" value="UniProtKB-KW"/>
</dbReference>
<dbReference type="PROSITE" id="PS51257">
    <property type="entry name" value="PROKAR_LIPOPROTEIN"/>
    <property type="match status" value="1"/>
</dbReference>
<feature type="domain" description="AB hydrolase-1" evidence="2">
    <location>
        <begin position="32"/>
        <end position="245"/>
    </location>
</feature>
<dbReference type="Pfam" id="PF12697">
    <property type="entry name" value="Abhydrolase_6"/>
    <property type="match status" value="1"/>
</dbReference>
<evidence type="ECO:0000259" key="2">
    <source>
        <dbReference type="Pfam" id="PF12697"/>
    </source>
</evidence>
<dbReference type="InterPro" id="IPR052897">
    <property type="entry name" value="Sec-Metab_Biosynth_Hydrolase"/>
</dbReference>
<keyword evidence="1" id="KW-0732">Signal</keyword>
<name>A0AAW8H5W2_9ENTR</name>
<dbReference type="Proteomes" id="UP001225042">
    <property type="component" value="Unassembled WGS sequence"/>
</dbReference>
<dbReference type="InterPro" id="IPR000073">
    <property type="entry name" value="AB_hydrolase_1"/>
</dbReference>
<feature type="chain" id="PRO_5043364644" evidence="1">
    <location>
        <begin position="23"/>
        <end position="255"/>
    </location>
</feature>
<reference evidence="3 4" key="1">
    <citation type="submission" date="2023-08" db="EMBL/GenBank/DDBJ databases">
        <authorList>
            <person name="Dale J."/>
        </authorList>
    </citation>
    <scope>NUCLEOTIDE SEQUENCE [LARGE SCALE GENOMIC DNA]</scope>
    <source>
        <strain evidence="3 4">2023EL-00788</strain>
    </source>
</reference>
<feature type="signal peptide" evidence="1">
    <location>
        <begin position="1"/>
        <end position="22"/>
    </location>
</feature>